<protein>
    <submittedName>
        <fullName evidence="1">Uncharacterized protein</fullName>
    </submittedName>
</protein>
<dbReference type="InterPro" id="IPR020101">
    <property type="entry name" value="Cyt_b-c1_8-plants"/>
</dbReference>
<evidence type="ECO:0000313" key="2">
    <source>
        <dbReference type="Proteomes" id="UP001157418"/>
    </source>
</evidence>
<reference evidence="1 2" key="1">
    <citation type="submission" date="2022-01" db="EMBL/GenBank/DDBJ databases">
        <authorList>
            <person name="Xiong W."/>
            <person name="Schranz E."/>
        </authorList>
    </citation>
    <scope>NUCLEOTIDE SEQUENCE [LARGE SCALE GENOMIC DNA]</scope>
</reference>
<dbReference type="GO" id="GO:0098803">
    <property type="term" value="C:respiratory chain complex"/>
    <property type="evidence" value="ECO:0007669"/>
    <property type="project" value="InterPro"/>
</dbReference>
<dbReference type="PANTHER" id="PTHR34559:SF6">
    <property type="entry name" value="CYTOCHROME B-C1 COMPLEX SUBUNIT 8-1, MITOCHONDRIAL"/>
    <property type="match status" value="1"/>
</dbReference>
<comment type="caution">
    <text evidence="1">The sequence shown here is derived from an EMBL/GenBank/DDBJ whole genome shotgun (WGS) entry which is preliminary data.</text>
</comment>
<sequence>MQGSRHFVRSNPFLAAFLPIKRRCCYFDMFRYESLICLIKSEMGKIPVKIKAVVYGLSPFQQKVMPGLWKELTNKITTKSPRIGLALSSLWAPSLAPTRNSTTLSLSRTFRIIRKERRWSIDIETKVTTSRTKTQTFLSIYLTAVRNFKLPPSLFLTPLSRFLIF</sequence>
<dbReference type="EMBL" id="CAKMRJ010005523">
    <property type="protein sequence ID" value="CAH1447055.1"/>
    <property type="molecule type" value="Genomic_DNA"/>
</dbReference>
<gene>
    <name evidence="1" type="ORF">LVIROSA_LOCUS32697</name>
</gene>
<proteinExistence type="predicted"/>
<dbReference type="Proteomes" id="UP001157418">
    <property type="component" value="Unassembled WGS sequence"/>
</dbReference>
<dbReference type="AlphaFoldDB" id="A0AAU9P9X5"/>
<accession>A0AAU9P9X5</accession>
<evidence type="ECO:0000313" key="1">
    <source>
        <dbReference type="EMBL" id="CAH1447055.1"/>
    </source>
</evidence>
<dbReference type="Pfam" id="PF10890">
    <property type="entry name" value="Cyt_b-c1_8"/>
    <property type="match status" value="1"/>
</dbReference>
<dbReference type="PANTHER" id="PTHR34559">
    <property type="entry name" value="CYTOCHROME B-C1 COMPLEX SUBUNIT 8"/>
    <property type="match status" value="1"/>
</dbReference>
<organism evidence="1 2">
    <name type="scientific">Lactuca virosa</name>
    <dbReference type="NCBI Taxonomy" id="75947"/>
    <lineage>
        <taxon>Eukaryota</taxon>
        <taxon>Viridiplantae</taxon>
        <taxon>Streptophyta</taxon>
        <taxon>Embryophyta</taxon>
        <taxon>Tracheophyta</taxon>
        <taxon>Spermatophyta</taxon>
        <taxon>Magnoliopsida</taxon>
        <taxon>eudicotyledons</taxon>
        <taxon>Gunneridae</taxon>
        <taxon>Pentapetalae</taxon>
        <taxon>asterids</taxon>
        <taxon>campanulids</taxon>
        <taxon>Asterales</taxon>
        <taxon>Asteraceae</taxon>
        <taxon>Cichorioideae</taxon>
        <taxon>Cichorieae</taxon>
        <taxon>Lactucinae</taxon>
        <taxon>Lactuca</taxon>
    </lineage>
</organism>
<keyword evidence="2" id="KW-1185">Reference proteome</keyword>
<name>A0AAU9P9X5_9ASTR</name>